<comment type="caution">
    <text evidence="2">The sequence shown here is derived from an EMBL/GenBank/DDBJ whole genome shotgun (WGS) entry which is preliminary data.</text>
</comment>
<dbReference type="PANTHER" id="PTHR48073:SF2">
    <property type="entry name" value="O-SUCCINYLBENZOATE SYNTHASE"/>
    <property type="match status" value="1"/>
</dbReference>
<protein>
    <recommendedName>
        <fullName evidence="4">Mandelate racemase/muconate lactonizing enzyme N-terminal domain-containing protein</fullName>
    </recommendedName>
</protein>
<name>A0A565CBH4_9BRAS</name>
<dbReference type="InterPro" id="IPR036849">
    <property type="entry name" value="Enolase-like_C_sf"/>
</dbReference>
<reference evidence="2" key="1">
    <citation type="submission" date="2019-07" db="EMBL/GenBank/DDBJ databases">
        <authorList>
            <person name="Dittberner H."/>
        </authorList>
    </citation>
    <scope>NUCLEOTIDE SEQUENCE [LARGE SCALE GENOMIC DNA]</scope>
</reference>
<dbReference type="AlphaFoldDB" id="A0A565CBH4"/>
<dbReference type="SUPFAM" id="SSF51604">
    <property type="entry name" value="Enolase C-terminal domain-like"/>
    <property type="match status" value="1"/>
</dbReference>
<keyword evidence="3" id="KW-1185">Reference proteome</keyword>
<dbReference type="PANTHER" id="PTHR48073">
    <property type="entry name" value="O-SUCCINYLBENZOATE SYNTHASE-RELATED"/>
    <property type="match status" value="1"/>
</dbReference>
<keyword evidence="1" id="KW-0479">Metal-binding</keyword>
<dbReference type="EMBL" id="CABITT030000007">
    <property type="protein sequence ID" value="VVB11017.1"/>
    <property type="molecule type" value="Genomic_DNA"/>
</dbReference>
<dbReference type="GO" id="GO:0046872">
    <property type="term" value="F:metal ion binding"/>
    <property type="evidence" value="ECO:0007669"/>
    <property type="project" value="UniProtKB-KW"/>
</dbReference>
<evidence type="ECO:0000256" key="1">
    <source>
        <dbReference type="ARBA" id="ARBA00022723"/>
    </source>
</evidence>
<gene>
    <name evidence="2" type="ORF">ANE_LOCUS21461</name>
</gene>
<evidence type="ECO:0000313" key="3">
    <source>
        <dbReference type="Proteomes" id="UP000489600"/>
    </source>
</evidence>
<organism evidence="2 3">
    <name type="scientific">Arabis nemorensis</name>
    <dbReference type="NCBI Taxonomy" id="586526"/>
    <lineage>
        <taxon>Eukaryota</taxon>
        <taxon>Viridiplantae</taxon>
        <taxon>Streptophyta</taxon>
        <taxon>Embryophyta</taxon>
        <taxon>Tracheophyta</taxon>
        <taxon>Spermatophyta</taxon>
        <taxon>Magnoliopsida</taxon>
        <taxon>eudicotyledons</taxon>
        <taxon>Gunneridae</taxon>
        <taxon>Pentapetalae</taxon>
        <taxon>rosids</taxon>
        <taxon>malvids</taxon>
        <taxon>Brassicales</taxon>
        <taxon>Brassicaceae</taxon>
        <taxon>Arabideae</taxon>
        <taxon>Arabis</taxon>
    </lineage>
</organism>
<evidence type="ECO:0000313" key="2">
    <source>
        <dbReference type="EMBL" id="VVB11017.1"/>
    </source>
</evidence>
<sequence length="86" mass="9544">MPLWKLFGGASSTITTDIAIPIVSPAEASDLALKYRKEGFETLKLKVGKNPKADIEVLQAIHAVHPTYSSFWMQMRVLNARGFSRP</sequence>
<dbReference type="Proteomes" id="UP000489600">
    <property type="component" value="Unassembled WGS sequence"/>
</dbReference>
<accession>A0A565CBH4</accession>
<proteinExistence type="predicted"/>
<dbReference type="OrthoDB" id="17395at2759"/>
<dbReference type="Gene3D" id="3.20.20.120">
    <property type="entry name" value="Enolase-like C-terminal domain"/>
    <property type="match status" value="1"/>
</dbReference>
<evidence type="ECO:0008006" key="4">
    <source>
        <dbReference type="Google" id="ProtNLM"/>
    </source>
</evidence>